<reference evidence="5 6" key="1">
    <citation type="submission" date="2018-03" db="EMBL/GenBank/DDBJ databases">
        <title>Draft genome sequence of Rohu Carp (Labeo rohita).</title>
        <authorList>
            <person name="Das P."/>
            <person name="Kushwaha B."/>
            <person name="Joshi C.G."/>
            <person name="Kumar D."/>
            <person name="Nagpure N.S."/>
            <person name="Sahoo L."/>
            <person name="Das S.P."/>
            <person name="Bit A."/>
            <person name="Patnaik S."/>
            <person name="Meher P.K."/>
            <person name="Jayasankar P."/>
            <person name="Koringa P.G."/>
            <person name="Patel N.V."/>
            <person name="Hinsu A.T."/>
            <person name="Kumar R."/>
            <person name="Pandey M."/>
            <person name="Agarwal S."/>
            <person name="Srivastava S."/>
            <person name="Singh M."/>
            <person name="Iquebal M.A."/>
            <person name="Jaiswal S."/>
            <person name="Angadi U.B."/>
            <person name="Kumar N."/>
            <person name="Raza M."/>
            <person name="Shah T.M."/>
            <person name="Rai A."/>
            <person name="Jena J.K."/>
        </authorList>
    </citation>
    <scope>NUCLEOTIDE SEQUENCE [LARGE SCALE GENOMIC DNA]</scope>
    <source>
        <strain evidence="5">DASCIFA01</strain>
        <tissue evidence="5">Testis</tissue>
    </source>
</reference>
<evidence type="ECO:0000256" key="2">
    <source>
        <dbReference type="SAM" id="Phobius"/>
    </source>
</evidence>
<dbReference type="Pfam" id="PF22248">
    <property type="entry name" value="ERMP1_C"/>
    <property type="match status" value="1"/>
</dbReference>
<feature type="transmembrane region" description="Helical" evidence="2">
    <location>
        <begin position="80"/>
        <end position="104"/>
    </location>
</feature>
<name>A0A498NYU5_LABRO</name>
<evidence type="ECO:0000313" key="5">
    <source>
        <dbReference type="EMBL" id="RXN37061.1"/>
    </source>
</evidence>
<proteinExistence type="inferred from homology"/>
<evidence type="ECO:0000313" key="6">
    <source>
        <dbReference type="Proteomes" id="UP000290572"/>
    </source>
</evidence>
<gene>
    <name evidence="5" type="ORF">ROHU_002391</name>
</gene>
<feature type="domain" description="Endoplasmic reticulum metallopeptidase 1-like C-terminal" evidence="3">
    <location>
        <begin position="111"/>
        <end position="319"/>
    </location>
</feature>
<feature type="transmembrane region" description="Helical" evidence="2">
    <location>
        <begin position="12"/>
        <end position="32"/>
    </location>
</feature>
<evidence type="ECO:0000259" key="4">
    <source>
        <dbReference type="Pfam" id="PF22249"/>
    </source>
</evidence>
<accession>A0A498NYU5</accession>
<dbReference type="AlphaFoldDB" id="A0A498NYU5"/>
<sequence length="321" mass="36840">MAFAGASLLYSILYLTGLAVPYVYIMYFIRMIFEVFTPIQGRSTEEFSPDVIMASLVTGATIILSSYFIHFIYLSRSTKWILAVLGSVFTIMFVLVSCGVFFPYSGDLSSPRPKRVFVQHITRRFHRLDGSLQNSDSGLCISDLDYTGMQHITSHIPQINDSIYTYCQDYLPYYGFPRKSWYLPAPEVSPKAPLEFKLLSRQEIRQGIIKMSFEVKGPSHMFLELSTRAGASLISWSFSDGMLLHGRDNFIFYSHGLDAPTWNFWLMFWSSLDEDMISLAITAHYFSGSDGHSEPLDSLLKRFPDWAFPSSWISTYHLYRF</sequence>
<dbReference type="Pfam" id="PF22249">
    <property type="entry name" value="ERMP1-TM"/>
    <property type="match status" value="1"/>
</dbReference>
<evidence type="ECO:0000256" key="1">
    <source>
        <dbReference type="ARBA" id="ARBA00010918"/>
    </source>
</evidence>
<keyword evidence="6" id="KW-1185">Reference proteome</keyword>
<keyword evidence="2" id="KW-0812">Transmembrane</keyword>
<feature type="domain" description="Endoplasmic reticulum metallopeptidase 1/1-A TM" evidence="4">
    <location>
        <begin position="4"/>
        <end position="96"/>
    </location>
</feature>
<comment type="similarity">
    <text evidence="1">Belongs to the peptidase M28 family.</text>
</comment>
<keyword evidence="2" id="KW-1133">Transmembrane helix</keyword>
<feature type="transmembrane region" description="Helical" evidence="2">
    <location>
        <begin position="52"/>
        <end position="73"/>
    </location>
</feature>
<dbReference type="Proteomes" id="UP000290572">
    <property type="component" value="Unassembled WGS sequence"/>
</dbReference>
<protein>
    <submittedName>
        <fullName evidence="5">Endoplasmic reticulum metallopeptidase 1</fullName>
    </submittedName>
</protein>
<evidence type="ECO:0000259" key="3">
    <source>
        <dbReference type="Pfam" id="PF22248"/>
    </source>
</evidence>
<dbReference type="STRING" id="84645.A0A498NYU5"/>
<keyword evidence="2" id="KW-0472">Membrane</keyword>
<organism evidence="5 6">
    <name type="scientific">Labeo rohita</name>
    <name type="common">Indian major carp</name>
    <name type="synonym">Cyprinus rohita</name>
    <dbReference type="NCBI Taxonomy" id="84645"/>
    <lineage>
        <taxon>Eukaryota</taxon>
        <taxon>Metazoa</taxon>
        <taxon>Chordata</taxon>
        <taxon>Craniata</taxon>
        <taxon>Vertebrata</taxon>
        <taxon>Euteleostomi</taxon>
        <taxon>Actinopterygii</taxon>
        <taxon>Neopterygii</taxon>
        <taxon>Teleostei</taxon>
        <taxon>Ostariophysi</taxon>
        <taxon>Cypriniformes</taxon>
        <taxon>Cyprinidae</taxon>
        <taxon>Labeoninae</taxon>
        <taxon>Labeonini</taxon>
        <taxon>Labeo</taxon>
    </lineage>
</organism>
<dbReference type="InterPro" id="IPR053974">
    <property type="entry name" value="ERMP1_1-A_TM"/>
</dbReference>
<comment type="caution">
    <text evidence="5">The sequence shown here is derived from an EMBL/GenBank/DDBJ whole genome shotgun (WGS) entry which is preliminary data.</text>
</comment>
<dbReference type="InterPro" id="IPR053973">
    <property type="entry name" value="ERMP1-like_C"/>
</dbReference>
<dbReference type="EMBL" id="QBIY01006419">
    <property type="protein sequence ID" value="RXN37061.1"/>
    <property type="molecule type" value="Genomic_DNA"/>
</dbReference>